<evidence type="ECO:0000256" key="1">
    <source>
        <dbReference type="ARBA" id="ARBA00010641"/>
    </source>
</evidence>
<dbReference type="NCBIfam" id="TIGR02937">
    <property type="entry name" value="sigma70-ECF"/>
    <property type="match status" value="1"/>
</dbReference>
<dbReference type="GO" id="GO:0006352">
    <property type="term" value="P:DNA-templated transcription initiation"/>
    <property type="evidence" value="ECO:0007669"/>
    <property type="project" value="InterPro"/>
</dbReference>
<dbReference type="PANTHER" id="PTHR43133">
    <property type="entry name" value="RNA POLYMERASE ECF-TYPE SIGMA FACTO"/>
    <property type="match status" value="1"/>
</dbReference>
<feature type="domain" description="RNA polymerase sigma-70 region 2" evidence="7">
    <location>
        <begin position="15"/>
        <end position="81"/>
    </location>
</feature>
<accession>A0A1P8WAQ3</accession>
<keyword evidence="2 6" id="KW-0805">Transcription regulation</keyword>
<feature type="domain" description="RNA polymerase sigma factor 70 region 4 type 2" evidence="8">
    <location>
        <begin position="126"/>
        <end position="178"/>
    </location>
</feature>
<dbReference type="EMBL" id="CP017641">
    <property type="protein sequence ID" value="APZ91167.1"/>
    <property type="molecule type" value="Genomic_DNA"/>
</dbReference>
<dbReference type="InterPro" id="IPR000838">
    <property type="entry name" value="RNA_pol_sigma70_ECF_CS"/>
</dbReference>
<proteinExistence type="inferred from homology"/>
<protein>
    <recommendedName>
        <fullName evidence="6">RNA polymerase sigma factor</fullName>
    </recommendedName>
</protein>
<dbReference type="Pfam" id="PF04542">
    <property type="entry name" value="Sigma70_r2"/>
    <property type="match status" value="1"/>
</dbReference>
<dbReference type="GO" id="GO:0003677">
    <property type="term" value="F:DNA binding"/>
    <property type="evidence" value="ECO:0007669"/>
    <property type="project" value="UniProtKB-KW"/>
</dbReference>
<dbReference type="OrthoDB" id="9803470at2"/>
<dbReference type="STRING" id="1891926.Fuma_00753"/>
<evidence type="ECO:0000256" key="2">
    <source>
        <dbReference type="ARBA" id="ARBA00023015"/>
    </source>
</evidence>
<evidence type="ECO:0000256" key="6">
    <source>
        <dbReference type="RuleBase" id="RU000716"/>
    </source>
</evidence>
<name>A0A1P8WAQ3_9PLAN</name>
<evidence type="ECO:0000259" key="8">
    <source>
        <dbReference type="Pfam" id="PF08281"/>
    </source>
</evidence>
<dbReference type="InterPro" id="IPR036388">
    <property type="entry name" value="WH-like_DNA-bd_sf"/>
</dbReference>
<dbReference type="PANTHER" id="PTHR43133:SF8">
    <property type="entry name" value="RNA POLYMERASE SIGMA FACTOR HI_1459-RELATED"/>
    <property type="match status" value="1"/>
</dbReference>
<dbReference type="InterPro" id="IPR039425">
    <property type="entry name" value="RNA_pol_sigma-70-like"/>
</dbReference>
<dbReference type="InterPro" id="IPR014284">
    <property type="entry name" value="RNA_pol_sigma-70_dom"/>
</dbReference>
<evidence type="ECO:0000313" key="9">
    <source>
        <dbReference type="EMBL" id="APZ91167.1"/>
    </source>
</evidence>
<keyword evidence="10" id="KW-1185">Reference proteome</keyword>
<dbReference type="SUPFAM" id="SSF88659">
    <property type="entry name" value="Sigma3 and sigma4 domains of RNA polymerase sigma factors"/>
    <property type="match status" value="1"/>
</dbReference>
<comment type="similarity">
    <text evidence="1 6">Belongs to the sigma-70 factor family. ECF subfamily.</text>
</comment>
<dbReference type="InterPro" id="IPR007627">
    <property type="entry name" value="RNA_pol_sigma70_r2"/>
</dbReference>
<dbReference type="InterPro" id="IPR013249">
    <property type="entry name" value="RNA_pol_sigma70_r4_t2"/>
</dbReference>
<dbReference type="InterPro" id="IPR013325">
    <property type="entry name" value="RNA_pol_sigma_r2"/>
</dbReference>
<evidence type="ECO:0000256" key="4">
    <source>
        <dbReference type="ARBA" id="ARBA00023125"/>
    </source>
</evidence>
<dbReference type="SUPFAM" id="SSF88946">
    <property type="entry name" value="Sigma2 domain of RNA polymerase sigma factors"/>
    <property type="match status" value="1"/>
</dbReference>
<dbReference type="GO" id="GO:0016987">
    <property type="term" value="F:sigma factor activity"/>
    <property type="evidence" value="ECO:0007669"/>
    <property type="project" value="UniProtKB-KW"/>
</dbReference>
<evidence type="ECO:0000256" key="3">
    <source>
        <dbReference type="ARBA" id="ARBA00023082"/>
    </source>
</evidence>
<dbReference type="PROSITE" id="PS01063">
    <property type="entry name" value="SIGMA70_ECF"/>
    <property type="match status" value="1"/>
</dbReference>
<dbReference type="Pfam" id="PF08281">
    <property type="entry name" value="Sigma70_r4_2"/>
    <property type="match status" value="1"/>
</dbReference>
<evidence type="ECO:0000256" key="5">
    <source>
        <dbReference type="ARBA" id="ARBA00023163"/>
    </source>
</evidence>
<gene>
    <name evidence="9" type="primary">sigW_1</name>
    <name evidence="9" type="ORF">Fuma_00753</name>
</gene>
<evidence type="ECO:0000259" key="7">
    <source>
        <dbReference type="Pfam" id="PF04542"/>
    </source>
</evidence>
<keyword evidence="5 6" id="KW-0804">Transcription</keyword>
<dbReference type="Gene3D" id="1.10.10.10">
    <property type="entry name" value="Winged helix-like DNA-binding domain superfamily/Winged helix DNA-binding domain"/>
    <property type="match status" value="1"/>
</dbReference>
<keyword evidence="3 6" id="KW-0731">Sigma factor</keyword>
<reference evidence="9 10" key="1">
    <citation type="journal article" date="2016" name="Front. Microbiol.">
        <title>Fuerstia marisgermanicae gen. nov., sp. nov., an Unusual Member of the Phylum Planctomycetes from the German Wadden Sea.</title>
        <authorList>
            <person name="Kohn T."/>
            <person name="Heuer A."/>
            <person name="Jogler M."/>
            <person name="Vollmers J."/>
            <person name="Boedeker C."/>
            <person name="Bunk B."/>
            <person name="Rast P."/>
            <person name="Borchert D."/>
            <person name="Glockner I."/>
            <person name="Freese H.M."/>
            <person name="Klenk H.P."/>
            <person name="Overmann J."/>
            <person name="Kaster A.K."/>
            <person name="Rohde M."/>
            <person name="Wiegand S."/>
            <person name="Jogler C."/>
        </authorList>
    </citation>
    <scope>NUCLEOTIDE SEQUENCE [LARGE SCALE GENOMIC DNA]</scope>
    <source>
        <strain evidence="9 10">NH11</strain>
    </source>
</reference>
<dbReference type="Gene3D" id="1.10.1740.10">
    <property type="match status" value="1"/>
</dbReference>
<dbReference type="Proteomes" id="UP000187735">
    <property type="component" value="Chromosome"/>
</dbReference>
<sequence>MDPPHNSPVDPDRWVDEYGDYLYRYALSRLRHVAAAEEVVQETFLAGIRFQDRFTGEGAERAWLLGILKRKIVDYVRMRNRYDRDSSYEDTNDPSAQLFDQQGRWKADAFAAATPVDGVESSELREVVQGCLENIPKSQADVFVLSVMEEMETDEICSELGITATNLWVRLHRARLALAKCVGSRWFADAGEEIPSHAQ</sequence>
<evidence type="ECO:0000313" key="10">
    <source>
        <dbReference type="Proteomes" id="UP000187735"/>
    </source>
</evidence>
<dbReference type="RefSeq" id="WP_077022968.1">
    <property type="nucleotide sequence ID" value="NZ_CP017641.1"/>
</dbReference>
<dbReference type="KEGG" id="fmr:Fuma_00753"/>
<organism evidence="9 10">
    <name type="scientific">Fuerstiella marisgermanici</name>
    <dbReference type="NCBI Taxonomy" id="1891926"/>
    <lineage>
        <taxon>Bacteria</taxon>
        <taxon>Pseudomonadati</taxon>
        <taxon>Planctomycetota</taxon>
        <taxon>Planctomycetia</taxon>
        <taxon>Planctomycetales</taxon>
        <taxon>Planctomycetaceae</taxon>
        <taxon>Fuerstiella</taxon>
    </lineage>
</organism>
<keyword evidence="4 6" id="KW-0238">DNA-binding</keyword>
<dbReference type="InterPro" id="IPR013324">
    <property type="entry name" value="RNA_pol_sigma_r3/r4-like"/>
</dbReference>
<dbReference type="AlphaFoldDB" id="A0A1P8WAQ3"/>